<gene>
    <name evidence="2" type="ORF">J2W49_000468</name>
</gene>
<dbReference type="InterPro" id="IPR036709">
    <property type="entry name" value="Autotransporte_beta_dom_sf"/>
</dbReference>
<dbReference type="SUPFAM" id="SSF103515">
    <property type="entry name" value="Autotransporter"/>
    <property type="match status" value="1"/>
</dbReference>
<dbReference type="InterPro" id="IPR005546">
    <property type="entry name" value="Autotransporte_beta"/>
</dbReference>
<dbReference type="PROSITE" id="PS51208">
    <property type="entry name" value="AUTOTRANSPORTER"/>
    <property type="match status" value="1"/>
</dbReference>
<reference evidence="2 3" key="1">
    <citation type="submission" date="2023-07" db="EMBL/GenBank/DDBJ databases">
        <title>Sorghum-associated microbial communities from plants grown in Nebraska, USA.</title>
        <authorList>
            <person name="Schachtman D."/>
        </authorList>
    </citation>
    <scope>NUCLEOTIDE SEQUENCE [LARGE SCALE GENOMIC DNA]</scope>
    <source>
        <strain evidence="2 3">4249</strain>
    </source>
</reference>
<dbReference type="InterPro" id="IPR006315">
    <property type="entry name" value="OM_autotransptr_brl_dom"/>
</dbReference>
<feature type="domain" description="Autotransporter" evidence="1">
    <location>
        <begin position="18"/>
        <end position="296"/>
    </location>
</feature>
<dbReference type="EMBL" id="JAVDWU010000001">
    <property type="protein sequence ID" value="MDR7148540.1"/>
    <property type="molecule type" value="Genomic_DNA"/>
</dbReference>
<dbReference type="SMART" id="SM00869">
    <property type="entry name" value="Autotransporter"/>
    <property type="match status" value="1"/>
</dbReference>
<evidence type="ECO:0000259" key="1">
    <source>
        <dbReference type="PROSITE" id="PS51208"/>
    </source>
</evidence>
<comment type="caution">
    <text evidence="2">The sequence shown here is derived from an EMBL/GenBank/DDBJ whole genome shotgun (WGS) entry which is preliminary data.</text>
</comment>
<evidence type="ECO:0000313" key="3">
    <source>
        <dbReference type="Proteomes" id="UP001265700"/>
    </source>
</evidence>
<evidence type="ECO:0000313" key="2">
    <source>
        <dbReference type="EMBL" id="MDR7148540.1"/>
    </source>
</evidence>
<dbReference type="Proteomes" id="UP001265700">
    <property type="component" value="Unassembled WGS sequence"/>
</dbReference>
<organism evidence="2 3">
    <name type="scientific">Hydrogenophaga palleronii</name>
    <dbReference type="NCBI Taxonomy" id="65655"/>
    <lineage>
        <taxon>Bacteria</taxon>
        <taxon>Pseudomonadati</taxon>
        <taxon>Pseudomonadota</taxon>
        <taxon>Betaproteobacteria</taxon>
        <taxon>Burkholderiales</taxon>
        <taxon>Comamonadaceae</taxon>
        <taxon>Hydrogenophaga</taxon>
    </lineage>
</organism>
<keyword evidence="3" id="KW-1185">Reference proteome</keyword>
<proteinExistence type="predicted"/>
<name>A0ABU1WGZ8_9BURK</name>
<accession>A0ABU1WGZ8</accession>
<protein>
    <submittedName>
        <fullName evidence="2">Outer membrane autotransporter protein</fullName>
    </submittedName>
</protein>
<dbReference type="NCBIfam" id="TIGR01414">
    <property type="entry name" value="autotrans_barl"/>
    <property type="match status" value="1"/>
</dbReference>
<dbReference type="Gene3D" id="2.40.128.130">
    <property type="entry name" value="Autotransporter beta-domain"/>
    <property type="match status" value="1"/>
</dbReference>
<dbReference type="Pfam" id="PF03797">
    <property type="entry name" value="Autotransporter"/>
    <property type="match status" value="1"/>
</dbReference>
<sequence>MASLQERNGGSGGGAGGLNTSGKGLWVKTLGNRVNQDAVDGASGYRLATYGLIGGVQTEMNASTTLGFGLGYLGSEVKGQDFAASHGSDIESVQLVTYGQYALGTAGWQLNWQGDFTRSRVESVRHLGFIGRTAQASYDGDAWHVGVGVSKAYAVNPQTTIKPMLALDWRSFKAKGYTETGAGALNLQVNAQTAKEAMLKVGAQLQQQITPQTQWLASAALGYDLHNQHNAVTARFTGGGVAFTTEGLPPSRTLGELGVGIRYQASDSMELVARYDLRLRKGLRDQTASVRLDWAF</sequence>